<accession>A0A381VP62</accession>
<proteinExistence type="predicted"/>
<sequence>MTTIRSYITYDGYSSNMARKNVAADFVADPERTLNINGRAWRELAQVRQFDSFLNEIETNQRPIDFGRRYARAIHRDRRTKLETCNKATKINGDTRYSGAGLAGDNIAHALNNTGKHTEPVL</sequence>
<dbReference type="AlphaFoldDB" id="A0A381VP62"/>
<name>A0A381VP62_9ZZZZ</name>
<gene>
    <name evidence="1" type="ORF">METZ01_LOCUS94969</name>
</gene>
<organism evidence="1">
    <name type="scientific">marine metagenome</name>
    <dbReference type="NCBI Taxonomy" id="408172"/>
    <lineage>
        <taxon>unclassified sequences</taxon>
        <taxon>metagenomes</taxon>
        <taxon>ecological metagenomes</taxon>
    </lineage>
</organism>
<reference evidence="1" key="1">
    <citation type="submission" date="2018-05" db="EMBL/GenBank/DDBJ databases">
        <authorList>
            <person name="Lanie J.A."/>
            <person name="Ng W.-L."/>
            <person name="Kazmierczak K.M."/>
            <person name="Andrzejewski T.M."/>
            <person name="Davidsen T.M."/>
            <person name="Wayne K.J."/>
            <person name="Tettelin H."/>
            <person name="Glass J.I."/>
            <person name="Rusch D."/>
            <person name="Podicherti R."/>
            <person name="Tsui H.-C.T."/>
            <person name="Winkler M.E."/>
        </authorList>
    </citation>
    <scope>NUCLEOTIDE SEQUENCE</scope>
</reference>
<dbReference type="EMBL" id="UINC01009392">
    <property type="protein sequence ID" value="SVA42115.1"/>
    <property type="molecule type" value="Genomic_DNA"/>
</dbReference>
<evidence type="ECO:0000313" key="1">
    <source>
        <dbReference type="EMBL" id="SVA42115.1"/>
    </source>
</evidence>
<protein>
    <submittedName>
        <fullName evidence="1">Uncharacterized protein</fullName>
    </submittedName>
</protein>